<keyword evidence="1" id="KW-1133">Transmembrane helix</keyword>
<reference evidence="2" key="1">
    <citation type="submission" date="2025-08" db="UniProtKB">
        <authorList>
            <consortium name="RefSeq"/>
        </authorList>
    </citation>
    <scope>IDENTIFICATION</scope>
</reference>
<gene>
    <name evidence="2" type="primary">LOC108037031</name>
</gene>
<dbReference type="PANTHER" id="PTHR10974">
    <property type="entry name" value="FI08016P-RELATED"/>
    <property type="match status" value="1"/>
</dbReference>
<dbReference type="OMA" id="IPLHYCQ"/>
<dbReference type="AlphaFoldDB" id="A0A6P4E1B1"/>
<dbReference type="OrthoDB" id="413313at2759"/>
<feature type="transmembrane region" description="Helical" evidence="1">
    <location>
        <begin position="12"/>
        <end position="32"/>
    </location>
</feature>
<dbReference type="RefSeq" id="XP_016968953.2">
    <property type="nucleotide sequence ID" value="XM_017113464.2"/>
</dbReference>
<dbReference type="InterPro" id="IPR017850">
    <property type="entry name" value="Alkaline_phosphatase_core_sf"/>
</dbReference>
<evidence type="ECO:0000256" key="1">
    <source>
        <dbReference type="SAM" id="Phobius"/>
    </source>
</evidence>
<keyword evidence="1" id="KW-0812">Transmembrane</keyword>
<dbReference type="GeneID" id="108037031"/>
<organism evidence="2">
    <name type="scientific">Drosophila rhopaloa</name>
    <name type="common">Fruit fly</name>
    <dbReference type="NCBI Taxonomy" id="1041015"/>
    <lineage>
        <taxon>Eukaryota</taxon>
        <taxon>Metazoa</taxon>
        <taxon>Ecdysozoa</taxon>
        <taxon>Arthropoda</taxon>
        <taxon>Hexapoda</taxon>
        <taxon>Insecta</taxon>
        <taxon>Pterygota</taxon>
        <taxon>Neoptera</taxon>
        <taxon>Endopterygota</taxon>
        <taxon>Diptera</taxon>
        <taxon>Brachycera</taxon>
        <taxon>Muscomorpha</taxon>
        <taxon>Ephydroidea</taxon>
        <taxon>Drosophilidae</taxon>
        <taxon>Drosophila</taxon>
        <taxon>Sophophora</taxon>
    </lineage>
</organism>
<accession>A0A6P4E1B1</accession>
<dbReference type="RefSeq" id="XP_016968953.1">
    <property type="nucleotide sequence ID" value="XM_017113464.1"/>
</dbReference>
<dbReference type="GO" id="GO:0005615">
    <property type="term" value="C:extracellular space"/>
    <property type="evidence" value="ECO:0007669"/>
    <property type="project" value="TreeGrafter"/>
</dbReference>
<dbReference type="Pfam" id="PF02995">
    <property type="entry name" value="DUF229"/>
    <property type="match status" value="1"/>
</dbReference>
<sequence length="646" mass="75953">MGYNLLLIEVKKTGLNIVLVCIILFLLLLQHYREPVESKEEIQPPLEGKQEKRELFVNTSQCQIISMDPLSPIAMYHMTHMPIYWCYMIRLMVPKSKGGRNYLYLAANRRKLWEKIEVRRISEISCAYKRFVRKNDFDNKYLESNVFRFSRWRNFTEVKSGNITLRVWCWLDYGRLVYHDVLMFLPMPETPKSKPAKLETVKGLSVLILGIDSISHMHYQRYFTRVMDFLDRLPHTELWGYNRVGENSYPNLMPLLSGQSVDELEALSGCFGANQMANYDRCHLLWHEFKAAGYATIFGEDSRVGGTFTYAKPGFKRRPTDFYLRSVMNEIHKNTKYVARGPDEITCSGDRVYHHVLYDFIYRLLSHMEARCFDSGFFALFWQTMGVHDYFQYGEQTDLQYYLILRALERRKILERTLVLLLSDHGLRFGPFVKTFQGMRETSLPTMVAIYPRWLEHRFPLAVANLRTNAKRLVTTYDIHETLKDVVNLENIGDERIRNRTLRLRNNHNVSLFLPIPEERSCFSARIPLHFCECDGFIKIPWNIRSIHRIAQFAVASINKLLLPYKQCQQLELLKVEDAYLRKQQEVILETITVRLVTEPGNGHFDATVLSKNDSSLQGAITRTDRYREQSFCAREEPIEIYCYCP</sequence>
<dbReference type="CDD" id="cd16021">
    <property type="entry name" value="ALP_like"/>
    <property type="match status" value="1"/>
</dbReference>
<evidence type="ECO:0000313" key="2">
    <source>
        <dbReference type="RefSeq" id="XP_016968953.1"/>
    </source>
</evidence>
<keyword evidence="1" id="KW-0472">Membrane</keyword>
<dbReference type="Gene3D" id="3.40.720.10">
    <property type="entry name" value="Alkaline Phosphatase, subunit A"/>
    <property type="match status" value="1"/>
</dbReference>
<dbReference type="FunFam" id="3.40.720.10:FF:000017">
    <property type="entry name" value="Predicted protein"/>
    <property type="match status" value="1"/>
</dbReference>
<proteinExistence type="predicted"/>
<protein>
    <submittedName>
        <fullName evidence="2">Uncharacterized protein LOC108037031</fullName>
    </submittedName>
</protein>
<name>A0A6P4E1B1_DRORH</name>
<dbReference type="InterPro" id="IPR004245">
    <property type="entry name" value="DUF229"/>
</dbReference>
<dbReference type="PANTHER" id="PTHR10974:SF1">
    <property type="entry name" value="FI08016P-RELATED"/>
    <property type="match status" value="1"/>
</dbReference>
<dbReference type="SUPFAM" id="SSF53649">
    <property type="entry name" value="Alkaline phosphatase-like"/>
    <property type="match status" value="1"/>
</dbReference>